<comment type="caution">
    <text evidence="1">The sequence shown here is derived from an EMBL/GenBank/DDBJ whole genome shotgun (WGS) entry which is preliminary data.</text>
</comment>
<accession>A0A225W7E5</accession>
<dbReference type="AlphaFoldDB" id="A0A225W7E5"/>
<proteinExistence type="predicted"/>
<evidence type="ECO:0000313" key="2">
    <source>
        <dbReference type="Proteomes" id="UP000198211"/>
    </source>
</evidence>
<keyword evidence="2" id="KW-1185">Reference proteome</keyword>
<sequence>MHCERLILHLTNLIYISTEFGSGKTHEALKRSYYYQPSRVKLELGHTRIDKTVVGLWQHQIVIAEQIHAHDNKECHHFCFAKFGAPILRRVAARLSPDMFKT</sequence>
<name>A0A225W7E5_9STRA</name>
<gene>
    <name evidence="1" type="ORF">PHMEG_00013649</name>
</gene>
<evidence type="ECO:0000313" key="1">
    <source>
        <dbReference type="EMBL" id="OWZ13089.1"/>
    </source>
</evidence>
<reference evidence="2" key="1">
    <citation type="submission" date="2017-03" db="EMBL/GenBank/DDBJ databases">
        <title>Phytopthora megakarya and P. palmivora, two closely related causual agents of cacao black pod achieved similar genome size and gene model numbers by different mechanisms.</title>
        <authorList>
            <person name="Ali S."/>
            <person name="Shao J."/>
            <person name="Larry D.J."/>
            <person name="Kronmiller B."/>
            <person name="Shen D."/>
            <person name="Strem M.D."/>
            <person name="Melnick R.L."/>
            <person name="Guiltinan M.J."/>
            <person name="Tyler B.M."/>
            <person name="Meinhardt L.W."/>
            <person name="Bailey B.A."/>
        </authorList>
    </citation>
    <scope>NUCLEOTIDE SEQUENCE [LARGE SCALE GENOMIC DNA]</scope>
    <source>
        <strain evidence="2">zdho120</strain>
    </source>
</reference>
<dbReference type="Proteomes" id="UP000198211">
    <property type="component" value="Unassembled WGS sequence"/>
</dbReference>
<organism evidence="1 2">
    <name type="scientific">Phytophthora megakarya</name>
    <dbReference type="NCBI Taxonomy" id="4795"/>
    <lineage>
        <taxon>Eukaryota</taxon>
        <taxon>Sar</taxon>
        <taxon>Stramenopiles</taxon>
        <taxon>Oomycota</taxon>
        <taxon>Peronosporomycetes</taxon>
        <taxon>Peronosporales</taxon>
        <taxon>Peronosporaceae</taxon>
        <taxon>Phytophthora</taxon>
    </lineage>
</organism>
<protein>
    <submittedName>
        <fullName evidence="1">Uncharacterized protein</fullName>
    </submittedName>
</protein>
<dbReference type="EMBL" id="NBNE01001674">
    <property type="protein sequence ID" value="OWZ13089.1"/>
    <property type="molecule type" value="Genomic_DNA"/>
</dbReference>